<proteinExistence type="predicted"/>
<organism evidence="2 3">
    <name type="scientific">Pseudomonas phage JG012</name>
    <dbReference type="NCBI Taxonomy" id="1970799"/>
    <lineage>
        <taxon>Viruses</taxon>
        <taxon>Duplodnaviria</taxon>
        <taxon>Heunggongvirae</taxon>
        <taxon>Uroviricota</taxon>
        <taxon>Caudoviricetes</taxon>
        <taxon>Queuovirinae</taxon>
        <taxon>Nipunavirus</taxon>
        <taxon>Nipunavirus quinobequin</taxon>
        <taxon>Nipunavirus NP1</taxon>
    </lineage>
</organism>
<feature type="region of interest" description="Disordered" evidence="1">
    <location>
        <begin position="138"/>
        <end position="159"/>
    </location>
</feature>
<protein>
    <submittedName>
        <fullName evidence="2">Uncharacterized protein</fullName>
    </submittedName>
</protein>
<name>A0A2H4GY49_9CAUD</name>
<evidence type="ECO:0000313" key="3">
    <source>
        <dbReference type="Proteomes" id="UP000241297"/>
    </source>
</evidence>
<accession>A0A2H4GY49</accession>
<gene>
    <name evidence="2" type="ORF">JG012_00039</name>
</gene>
<evidence type="ECO:0000256" key="1">
    <source>
        <dbReference type="SAM" id="MobiDB-lite"/>
    </source>
</evidence>
<evidence type="ECO:0000313" key="2">
    <source>
        <dbReference type="EMBL" id="ARB11107.1"/>
    </source>
</evidence>
<feature type="compositionally biased region" description="Low complexity" evidence="1">
    <location>
        <begin position="139"/>
        <end position="159"/>
    </location>
</feature>
<dbReference type="EMBL" id="KX898399">
    <property type="protein sequence ID" value="ARB11107.1"/>
    <property type="molecule type" value="Genomic_DNA"/>
</dbReference>
<reference evidence="2 3" key="1">
    <citation type="submission" date="2016-09" db="EMBL/GenBank/DDBJ databases">
        <title>Characterization of the lytic Pseudomonas aeruginosa bacteriophage JG012 and the possible use for the detection of living P. aeruginosa.</title>
        <authorList>
            <person name="Uhlig C.M."/>
            <person name="Diekmann N."/>
            <person name="Peters S."/>
            <person name="Krause U."/>
            <person name="Garbe J."/>
            <person name="Bunk B."/>
            <person name="Rohde M."/>
            <person name="Schobert M."/>
            <person name="Jahn D."/>
        </authorList>
    </citation>
    <scope>NUCLEOTIDE SEQUENCE [LARGE SCALE GENOMIC DNA]</scope>
</reference>
<dbReference type="Proteomes" id="UP000241297">
    <property type="component" value="Segment"/>
</dbReference>
<sequence>MYVSLDMQNMRIVHKHSSVNAVCGLVHIELPDVAVNVCPIDMTVKHKTDLEIKMLFRSCFPGQADHMPVSEMKSKILQFAEEFPVTDLDELEVKRQADSIRDGDKKAYKYVKGSFRASRPAELFADATGDAVRAGATVPASSAARPARPAAAPRAATGAPRASGVREKIWAVADRMWEEAGKPIEKSTVLALRKDIMNALEQDGVKRTSSSNELGNWQKARIA</sequence>